<dbReference type="InterPro" id="IPR027417">
    <property type="entry name" value="P-loop_NTPase"/>
</dbReference>
<dbReference type="InterPro" id="IPR036640">
    <property type="entry name" value="ABC1_TM_sf"/>
</dbReference>
<protein>
    <recommendedName>
        <fullName evidence="8">ABC transmembrane type-1 domain-containing protein</fullName>
    </recommendedName>
</protein>
<name>A0A820KIQ0_9BILA</name>
<evidence type="ECO:0000256" key="5">
    <source>
        <dbReference type="ARBA" id="ARBA00022989"/>
    </source>
</evidence>
<evidence type="ECO:0000256" key="2">
    <source>
        <dbReference type="ARBA" id="ARBA00022692"/>
    </source>
</evidence>
<evidence type="ECO:0000313" key="10">
    <source>
        <dbReference type="Proteomes" id="UP000663868"/>
    </source>
</evidence>
<dbReference type="SUPFAM" id="SSF52540">
    <property type="entry name" value="P-loop containing nucleoside triphosphate hydrolases"/>
    <property type="match status" value="1"/>
</dbReference>
<dbReference type="PANTHER" id="PTHR24223">
    <property type="entry name" value="ATP-BINDING CASSETTE SUB-FAMILY C"/>
    <property type="match status" value="1"/>
</dbReference>
<evidence type="ECO:0000256" key="1">
    <source>
        <dbReference type="ARBA" id="ARBA00022448"/>
    </source>
</evidence>
<dbReference type="Gene3D" id="3.40.50.300">
    <property type="entry name" value="P-loop containing nucleotide triphosphate hydrolases"/>
    <property type="match status" value="1"/>
</dbReference>
<feature type="transmembrane region" description="Helical" evidence="7">
    <location>
        <begin position="147"/>
        <end position="166"/>
    </location>
</feature>
<evidence type="ECO:0000256" key="4">
    <source>
        <dbReference type="ARBA" id="ARBA00022840"/>
    </source>
</evidence>
<dbReference type="Gene3D" id="1.20.1560.10">
    <property type="entry name" value="ABC transporter type 1, transmembrane domain"/>
    <property type="match status" value="1"/>
</dbReference>
<feature type="non-terminal residue" evidence="9">
    <location>
        <position position="1"/>
    </location>
</feature>
<organism evidence="9 10">
    <name type="scientific">Adineta steineri</name>
    <dbReference type="NCBI Taxonomy" id="433720"/>
    <lineage>
        <taxon>Eukaryota</taxon>
        <taxon>Metazoa</taxon>
        <taxon>Spiralia</taxon>
        <taxon>Gnathifera</taxon>
        <taxon>Rotifera</taxon>
        <taxon>Eurotatoria</taxon>
        <taxon>Bdelloidea</taxon>
        <taxon>Adinetida</taxon>
        <taxon>Adinetidae</taxon>
        <taxon>Adineta</taxon>
    </lineage>
</organism>
<dbReference type="InterPro" id="IPR011527">
    <property type="entry name" value="ABC1_TM_dom"/>
</dbReference>
<keyword evidence="4" id="KW-0067">ATP-binding</keyword>
<reference evidence="9" key="1">
    <citation type="submission" date="2021-02" db="EMBL/GenBank/DDBJ databases">
        <authorList>
            <person name="Nowell W R."/>
        </authorList>
    </citation>
    <scope>NUCLEOTIDE SEQUENCE</scope>
</reference>
<feature type="domain" description="ABC transmembrane type-1" evidence="8">
    <location>
        <begin position="147"/>
        <end position="248"/>
    </location>
</feature>
<keyword evidence="6 7" id="KW-0472">Membrane</keyword>
<dbReference type="SUPFAM" id="SSF90123">
    <property type="entry name" value="ABC transporter transmembrane region"/>
    <property type="match status" value="1"/>
</dbReference>
<comment type="caution">
    <text evidence="9">The sequence shown here is derived from an EMBL/GenBank/DDBJ whole genome shotgun (WGS) entry which is preliminary data.</text>
</comment>
<accession>A0A820KIQ0</accession>
<feature type="non-terminal residue" evidence="9">
    <location>
        <position position="248"/>
    </location>
</feature>
<feature type="transmembrane region" description="Helical" evidence="7">
    <location>
        <begin position="186"/>
        <end position="214"/>
    </location>
</feature>
<evidence type="ECO:0000256" key="3">
    <source>
        <dbReference type="ARBA" id="ARBA00022741"/>
    </source>
</evidence>
<evidence type="ECO:0000256" key="7">
    <source>
        <dbReference type="SAM" id="Phobius"/>
    </source>
</evidence>
<proteinExistence type="predicted"/>
<keyword evidence="2 7" id="KW-0812">Transmembrane</keyword>
<dbReference type="EMBL" id="CAJOBB010017930">
    <property type="protein sequence ID" value="CAF4344005.1"/>
    <property type="molecule type" value="Genomic_DNA"/>
</dbReference>
<evidence type="ECO:0000256" key="6">
    <source>
        <dbReference type="ARBA" id="ARBA00023136"/>
    </source>
</evidence>
<evidence type="ECO:0000313" key="9">
    <source>
        <dbReference type="EMBL" id="CAF4344005.1"/>
    </source>
</evidence>
<evidence type="ECO:0000259" key="8">
    <source>
        <dbReference type="PROSITE" id="PS50929"/>
    </source>
</evidence>
<keyword evidence="5 7" id="KW-1133">Transmembrane helix</keyword>
<keyword evidence="3" id="KW-0547">Nucleotide-binding</keyword>
<dbReference type="InterPro" id="IPR050173">
    <property type="entry name" value="ABC_transporter_C-like"/>
</dbReference>
<gene>
    <name evidence="9" type="ORF">KXQ929_LOCUS47882</name>
</gene>
<dbReference type="Pfam" id="PF00664">
    <property type="entry name" value="ABC_membrane"/>
    <property type="match status" value="1"/>
</dbReference>
<dbReference type="GO" id="GO:0140359">
    <property type="term" value="F:ABC-type transporter activity"/>
    <property type="evidence" value="ECO:0007669"/>
    <property type="project" value="InterPro"/>
</dbReference>
<keyword evidence="1" id="KW-0813">Transport</keyword>
<dbReference type="GO" id="GO:0016020">
    <property type="term" value="C:membrane"/>
    <property type="evidence" value="ECO:0007669"/>
    <property type="project" value="InterPro"/>
</dbReference>
<dbReference type="PROSITE" id="PS50929">
    <property type="entry name" value="ABC_TM1F"/>
    <property type="match status" value="1"/>
</dbReference>
<dbReference type="GO" id="GO:0005524">
    <property type="term" value="F:ATP binding"/>
    <property type="evidence" value="ECO:0007669"/>
    <property type="project" value="UniProtKB-KW"/>
</dbReference>
<dbReference type="Proteomes" id="UP000663868">
    <property type="component" value="Unassembled WGS sequence"/>
</dbReference>
<sequence>SGGQKARISLARALYADADLYLLDDPLAAVDPKVAKSIFDQCIGPYSLLRGKTRILVTHQTHLLIETDQMFYLDNGHIEELHIEQQTTIEPSNEKSEADVSDTKETDWKLDPSAADMNSIVKNETSVSGSIKWNIWLKLFTAPPLRWFGFLLMIILMFGNEALYDFTNSWLALWSGKDGNEQRSSFYAYIYLGGVLCTFIVTLIRVAYIVYIMLCGSTYFHNQMLKGILYTSLRFFENNPSGRILNRA</sequence>
<dbReference type="AlphaFoldDB" id="A0A820KIQ0"/>